<dbReference type="HOGENOM" id="CLU_3202389_0_0_4"/>
<accession>F2BEU2</accession>
<dbReference type="EMBL" id="AFAY01000046">
    <property type="protein sequence ID" value="EGF09997.1"/>
    <property type="molecule type" value="Genomic_DNA"/>
</dbReference>
<evidence type="ECO:0000313" key="2">
    <source>
        <dbReference type="Proteomes" id="UP000004105"/>
    </source>
</evidence>
<comment type="caution">
    <text evidence="1">The sequence shown here is derived from an EMBL/GenBank/DDBJ whole genome shotgun (WGS) entry which is preliminary data.</text>
</comment>
<name>F2BEU2_9NEIS</name>
<gene>
    <name evidence="1" type="ORF">HMPREF9123_2249</name>
</gene>
<sequence length="45" mass="5233">MWRKPCTRFRVWGRLAGSLYGRGRLKTALRSFQTAFCVADADNRL</sequence>
<dbReference type="Proteomes" id="UP000004105">
    <property type="component" value="Unassembled WGS sequence"/>
</dbReference>
<proteinExistence type="predicted"/>
<keyword evidence="2" id="KW-1185">Reference proteome</keyword>
<protein>
    <submittedName>
        <fullName evidence="1">Uncharacterized protein</fullName>
    </submittedName>
</protein>
<reference evidence="1 2" key="1">
    <citation type="submission" date="2011-02" db="EMBL/GenBank/DDBJ databases">
        <authorList>
            <person name="Muzny D."/>
            <person name="Qin X."/>
            <person name="Deng J."/>
            <person name="Jiang H."/>
            <person name="Liu Y."/>
            <person name="Qu J."/>
            <person name="Song X.-Z."/>
            <person name="Zhang L."/>
            <person name="Thornton R."/>
            <person name="Coyle M."/>
            <person name="Francisco L."/>
            <person name="Jackson L."/>
            <person name="Javaid M."/>
            <person name="Korchina V."/>
            <person name="Kovar C."/>
            <person name="Mata R."/>
            <person name="Mathew T."/>
            <person name="Ngo R."/>
            <person name="Nguyen L."/>
            <person name="Nguyen N."/>
            <person name="Okwuonu G."/>
            <person name="Ongeri F."/>
            <person name="Pham C."/>
            <person name="Simmons D."/>
            <person name="Wilczek-Boney K."/>
            <person name="Hale W."/>
            <person name="Jakkamsetti A."/>
            <person name="Pham P."/>
            <person name="Ruth R."/>
            <person name="San Lucas F."/>
            <person name="Warren J."/>
            <person name="Zhang J."/>
            <person name="Zhao Z."/>
            <person name="Zhou C."/>
            <person name="Zhu D."/>
            <person name="Lee S."/>
            <person name="Bess C."/>
            <person name="Blankenburg K."/>
            <person name="Forbes L."/>
            <person name="Fu Q."/>
            <person name="Gubbala S."/>
            <person name="Hirani K."/>
            <person name="Jayaseelan J.C."/>
            <person name="Lara F."/>
            <person name="Munidasa M."/>
            <person name="Palculict T."/>
            <person name="Patil S."/>
            <person name="Pu L.-L."/>
            <person name="Saada N."/>
            <person name="Tang L."/>
            <person name="Weissenberger G."/>
            <person name="Zhu Y."/>
            <person name="Hemphill L."/>
            <person name="Shang Y."/>
            <person name="Youmans B."/>
            <person name="Ayvaz T."/>
            <person name="Ross M."/>
            <person name="Santibanez J."/>
            <person name="Aqrawi P."/>
            <person name="Gross S."/>
            <person name="Joshi V."/>
            <person name="Fowler G."/>
            <person name="Nazareth L."/>
            <person name="Reid J."/>
            <person name="Worley K."/>
            <person name="Petrosino J."/>
            <person name="Highlander S."/>
            <person name="Gibbs R."/>
        </authorList>
    </citation>
    <scope>NUCLEOTIDE SEQUENCE [LARGE SCALE GENOMIC DNA]</scope>
    <source>
        <strain evidence="1 2">ATCC BAA-1200</strain>
    </source>
</reference>
<organism evidence="1 2">
    <name type="scientific">Neisseria bacilliformis ATCC BAA-1200</name>
    <dbReference type="NCBI Taxonomy" id="888742"/>
    <lineage>
        <taxon>Bacteria</taxon>
        <taxon>Pseudomonadati</taxon>
        <taxon>Pseudomonadota</taxon>
        <taxon>Betaproteobacteria</taxon>
        <taxon>Neisseriales</taxon>
        <taxon>Neisseriaceae</taxon>
        <taxon>Neisseria</taxon>
    </lineage>
</organism>
<evidence type="ECO:0000313" key="1">
    <source>
        <dbReference type="EMBL" id="EGF09997.1"/>
    </source>
</evidence>
<dbReference type="AlphaFoldDB" id="F2BEU2"/>